<sequence>MSVSVKVNGLKELGKNLQALDKKVRNRISAKAMRAGGRIVRDTARAKAPVLQESVPHRRKGTLKRSIVERTKVSKNGKTTTLISVKNLSGKQIAKFKGKTGKSGAKNPNDPFYWRFVEFGTSKMPAKPFLRPAFEQSKQQAANTIISTLRTEILNEGNK</sequence>
<name>A0A328C201_9PAST</name>
<dbReference type="RefSeq" id="WP_111749702.1">
    <property type="nucleotide sequence ID" value="NZ_PTPX01000009.1"/>
</dbReference>
<organism evidence="1 2">
    <name type="scientific">Glaesserella australis</name>
    <dbReference type="NCBI Taxonomy" id="2094024"/>
    <lineage>
        <taxon>Bacteria</taxon>
        <taxon>Pseudomonadati</taxon>
        <taxon>Pseudomonadota</taxon>
        <taxon>Gammaproteobacteria</taxon>
        <taxon>Pasteurellales</taxon>
        <taxon>Pasteurellaceae</taxon>
        <taxon>Glaesserella</taxon>
    </lineage>
</organism>
<dbReference type="EMBL" id="PTPX01000009">
    <property type="protein sequence ID" value="RAL19090.1"/>
    <property type="molecule type" value="Genomic_DNA"/>
</dbReference>
<evidence type="ECO:0000313" key="1">
    <source>
        <dbReference type="EMBL" id="RAL19090.1"/>
    </source>
</evidence>
<reference evidence="2" key="1">
    <citation type="submission" date="2018-02" db="EMBL/GenBank/DDBJ databases">
        <title>Glaesserella australis sp. nov., isolated from the lungs of pigs.</title>
        <authorList>
            <person name="Turni C."/>
            <person name="Christensen H."/>
        </authorList>
    </citation>
    <scope>NUCLEOTIDE SEQUENCE [LARGE SCALE GENOMIC DNA]</scope>
    <source>
        <strain evidence="2">HS4635</strain>
    </source>
</reference>
<evidence type="ECO:0000313" key="2">
    <source>
        <dbReference type="Proteomes" id="UP000248689"/>
    </source>
</evidence>
<protein>
    <recommendedName>
        <fullName evidence="3">HK97 gp10 family phage protein</fullName>
    </recommendedName>
</protein>
<proteinExistence type="predicted"/>
<dbReference type="Proteomes" id="UP000248689">
    <property type="component" value="Unassembled WGS sequence"/>
</dbReference>
<comment type="caution">
    <text evidence="1">The sequence shown here is derived from an EMBL/GenBank/DDBJ whole genome shotgun (WGS) entry which is preliminary data.</text>
</comment>
<keyword evidence="2" id="KW-1185">Reference proteome</keyword>
<evidence type="ECO:0008006" key="3">
    <source>
        <dbReference type="Google" id="ProtNLM"/>
    </source>
</evidence>
<accession>A0A328C201</accession>
<gene>
    <name evidence="1" type="ORF">C5N92_04655</name>
</gene>
<dbReference type="Pfam" id="PF04883">
    <property type="entry name" value="HK97-gp10_like"/>
    <property type="match status" value="1"/>
</dbReference>
<dbReference type="InterPro" id="IPR010064">
    <property type="entry name" value="HK97-gp10_tail"/>
</dbReference>
<dbReference type="NCBIfam" id="TIGR01725">
    <property type="entry name" value="phge_HK97_gp10"/>
    <property type="match status" value="1"/>
</dbReference>
<dbReference type="OrthoDB" id="5736381at2"/>
<dbReference type="AlphaFoldDB" id="A0A328C201"/>